<proteinExistence type="inferred from homology"/>
<dbReference type="PANTHER" id="PTHR44196:SF1">
    <property type="entry name" value="DEHYDROGENASE_REDUCTASE SDR FAMILY MEMBER 7B"/>
    <property type="match status" value="1"/>
</dbReference>
<dbReference type="SUPFAM" id="SSF51735">
    <property type="entry name" value="NAD(P)-binding Rossmann-fold domains"/>
    <property type="match status" value="1"/>
</dbReference>
<evidence type="ECO:0000313" key="5">
    <source>
        <dbReference type="Proteomes" id="UP000324726"/>
    </source>
</evidence>
<evidence type="ECO:0000256" key="3">
    <source>
        <dbReference type="RuleBase" id="RU000363"/>
    </source>
</evidence>
<dbReference type="InterPro" id="IPR020904">
    <property type="entry name" value="Sc_DH/Rdtase_CS"/>
</dbReference>
<gene>
    <name evidence="4" type="ORF">FYJ87_00395</name>
</gene>
<dbReference type="AlphaFoldDB" id="A0A5D4FYY4"/>
<name>A0A5D4FYY4_9CORY</name>
<evidence type="ECO:0000256" key="2">
    <source>
        <dbReference type="ARBA" id="ARBA00023002"/>
    </source>
</evidence>
<dbReference type="CDD" id="cd05374">
    <property type="entry name" value="17beta-HSD-like_SDR_c"/>
    <property type="match status" value="1"/>
</dbReference>
<dbReference type="InterPro" id="IPR036291">
    <property type="entry name" value="NAD(P)-bd_dom_sf"/>
</dbReference>
<dbReference type="GO" id="GO:0016491">
    <property type="term" value="F:oxidoreductase activity"/>
    <property type="evidence" value="ECO:0007669"/>
    <property type="project" value="UniProtKB-KW"/>
</dbReference>
<sequence>MPQVPDGSLAVVTGASSGIGKAVAARFVASGFRVVGTTRNPATLTDPVPNVEYLALDLADPASIETFAEDVLALGAPGVLVNNAGESQNGPLEELPREALERLFQVNVIGHVELTQKFLPAMREQGFGRIVMIGSMLGSFPLSYRGSYVASKAAIRSFADSARSELSPFGVGISTVEPGAIATGLSSRRTIYVDDAGPYSRDFHRMLDTLNDNEAKGISAEDVAELVGTVVAEARPRAVYARGSLAPVPYILQRLVPRETMLRIMRAKHGL</sequence>
<evidence type="ECO:0000256" key="1">
    <source>
        <dbReference type="ARBA" id="ARBA00006484"/>
    </source>
</evidence>
<evidence type="ECO:0000313" key="4">
    <source>
        <dbReference type="EMBL" id="TYR20952.1"/>
    </source>
</evidence>
<protein>
    <submittedName>
        <fullName evidence="4">SDR family oxidoreductase</fullName>
    </submittedName>
</protein>
<dbReference type="PRINTS" id="PR00080">
    <property type="entry name" value="SDRFAMILY"/>
</dbReference>
<dbReference type="InterPro" id="IPR002347">
    <property type="entry name" value="SDR_fam"/>
</dbReference>
<reference evidence="4 5" key="1">
    <citation type="submission" date="2019-08" db="EMBL/GenBank/DDBJ databases">
        <title>Draft genome of C. urealyticum strain VH4248.</title>
        <authorList>
            <person name="Navas J."/>
        </authorList>
    </citation>
    <scope>NUCLEOTIDE SEQUENCE [LARGE SCALE GENOMIC DNA]</scope>
    <source>
        <strain evidence="4 5">VH4248</strain>
    </source>
</reference>
<dbReference type="EMBL" id="VSZI01000001">
    <property type="protein sequence ID" value="TYR20952.1"/>
    <property type="molecule type" value="Genomic_DNA"/>
</dbReference>
<dbReference type="PANTHER" id="PTHR44196">
    <property type="entry name" value="DEHYDROGENASE/REDUCTASE SDR FAMILY MEMBER 7B"/>
    <property type="match status" value="1"/>
</dbReference>
<accession>A0A5D4FYY4</accession>
<dbReference type="PRINTS" id="PR00081">
    <property type="entry name" value="GDHRDH"/>
</dbReference>
<dbReference type="Pfam" id="PF00106">
    <property type="entry name" value="adh_short"/>
    <property type="match status" value="1"/>
</dbReference>
<keyword evidence="2" id="KW-0560">Oxidoreductase</keyword>
<dbReference type="Gene3D" id="3.40.50.720">
    <property type="entry name" value="NAD(P)-binding Rossmann-like Domain"/>
    <property type="match status" value="1"/>
</dbReference>
<comment type="caution">
    <text evidence="4">The sequence shown here is derived from an EMBL/GenBank/DDBJ whole genome shotgun (WGS) entry which is preliminary data.</text>
</comment>
<dbReference type="GO" id="GO:0016020">
    <property type="term" value="C:membrane"/>
    <property type="evidence" value="ECO:0007669"/>
    <property type="project" value="TreeGrafter"/>
</dbReference>
<dbReference type="Proteomes" id="UP000324726">
    <property type="component" value="Unassembled WGS sequence"/>
</dbReference>
<comment type="similarity">
    <text evidence="1 3">Belongs to the short-chain dehydrogenases/reductases (SDR) family.</text>
</comment>
<dbReference type="PROSITE" id="PS00061">
    <property type="entry name" value="ADH_SHORT"/>
    <property type="match status" value="1"/>
</dbReference>
<organism evidence="4 5">
    <name type="scientific">Corynebacterium urealyticum</name>
    <dbReference type="NCBI Taxonomy" id="43771"/>
    <lineage>
        <taxon>Bacteria</taxon>
        <taxon>Bacillati</taxon>
        <taxon>Actinomycetota</taxon>
        <taxon>Actinomycetes</taxon>
        <taxon>Mycobacteriales</taxon>
        <taxon>Corynebacteriaceae</taxon>
        <taxon>Corynebacterium</taxon>
    </lineage>
</organism>